<evidence type="ECO:0000313" key="2">
    <source>
        <dbReference type="EMBL" id="OGF52884.1"/>
    </source>
</evidence>
<name>A0A1F5UP12_FRAXR</name>
<dbReference type="Proteomes" id="UP000179157">
    <property type="component" value="Unassembled WGS sequence"/>
</dbReference>
<accession>A0A1F5UP12</accession>
<dbReference type="STRING" id="1817864.A2Z21_04305"/>
<evidence type="ECO:0000313" key="3">
    <source>
        <dbReference type="Proteomes" id="UP000179157"/>
    </source>
</evidence>
<dbReference type="EMBL" id="MFGX01000125">
    <property type="protein sequence ID" value="OGF52884.1"/>
    <property type="molecule type" value="Genomic_DNA"/>
</dbReference>
<keyword evidence="1" id="KW-1133">Transmembrane helix</keyword>
<proteinExistence type="predicted"/>
<feature type="transmembrane region" description="Helical" evidence="1">
    <location>
        <begin position="12"/>
        <end position="33"/>
    </location>
</feature>
<dbReference type="AlphaFoldDB" id="A0A1F5UP12"/>
<evidence type="ECO:0008006" key="4">
    <source>
        <dbReference type="Google" id="ProtNLM"/>
    </source>
</evidence>
<sequence length="76" mass="8664">MAEKIHSPHKYLFWGLVFVLVGGLWRLSLMGWFELSWRLMLPGLLIVFGLSLIISGFFRRRPAPQPEAPKSPTGGR</sequence>
<keyword evidence="1" id="KW-0812">Transmembrane</keyword>
<reference evidence="2 3" key="1">
    <citation type="journal article" date="2016" name="Nat. Commun.">
        <title>Thousands of microbial genomes shed light on interconnected biogeochemical processes in an aquifer system.</title>
        <authorList>
            <person name="Anantharaman K."/>
            <person name="Brown C.T."/>
            <person name="Hug L.A."/>
            <person name="Sharon I."/>
            <person name="Castelle C.J."/>
            <person name="Probst A.J."/>
            <person name="Thomas B.C."/>
            <person name="Singh A."/>
            <person name="Wilkins M.J."/>
            <person name="Karaoz U."/>
            <person name="Brodie E.L."/>
            <person name="Williams K.H."/>
            <person name="Hubbard S.S."/>
            <person name="Banfield J.F."/>
        </authorList>
    </citation>
    <scope>NUCLEOTIDE SEQUENCE [LARGE SCALE GENOMIC DNA]</scope>
    <source>
        <strain evidence="3">RBG_16_55_9</strain>
    </source>
</reference>
<protein>
    <recommendedName>
        <fullName evidence="4">DUF5668 domain-containing protein</fullName>
    </recommendedName>
</protein>
<evidence type="ECO:0000256" key="1">
    <source>
        <dbReference type="SAM" id="Phobius"/>
    </source>
</evidence>
<keyword evidence="1" id="KW-0472">Membrane</keyword>
<organism evidence="2 3">
    <name type="scientific">Fraserbacteria sp. (strain RBG_16_55_9)</name>
    <dbReference type="NCBI Taxonomy" id="1817864"/>
    <lineage>
        <taxon>Bacteria</taxon>
        <taxon>Candidatus Fraseribacteriota</taxon>
    </lineage>
</organism>
<comment type="caution">
    <text evidence="2">The sequence shown here is derived from an EMBL/GenBank/DDBJ whole genome shotgun (WGS) entry which is preliminary data.</text>
</comment>
<gene>
    <name evidence="2" type="ORF">A2Z21_04305</name>
</gene>
<feature type="transmembrane region" description="Helical" evidence="1">
    <location>
        <begin position="39"/>
        <end position="58"/>
    </location>
</feature>